<comment type="caution">
    <text evidence="2">The sequence shown here is derived from an EMBL/GenBank/DDBJ whole genome shotgun (WGS) entry which is preliminary data.</text>
</comment>
<dbReference type="RefSeq" id="WP_214589317.1">
    <property type="nucleotide sequence ID" value="NZ_JAUHGV010000011.1"/>
</dbReference>
<feature type="transmembrane region" description="Helical" evidence="1">
    <location>
        <begin position="51"/>
        <end position="70"/>
    </location>
</feature>
<evidence type="ECO:0000313" key="3">
    <source>
        <dbReference type="Proteomes" id="UP001225933"/>
    </source>
</evidence>
<proteinExistence type="predicted"/>
<name>A0AAJ1VMS2_9FLAO</name>
<dbReference type="AlphaFoldDB" id="A0AAJ1VMS2"/>
<organism evidence="2 3">
    <name type="scientific">Chryseobacterium gambrini</name>
    <dbReference type="NCBI Taxonomy" id="373672"/>
    <lineage>
        <taxon>Bacteria</taxon>
        <taxon>Pseudomonadati</taxon>
        <taxon>Bacteroidota</taxon>
        <taxon>Flavobacteriia</taxon>
        <taxon>Flavobacteriales</taxon>
        <taxon>Weeksellaceae</taxon>
        <taxon>Chryseobacterium group</taxon>
        <taxon>Chryseobacterium</taxon>
    </lineage>
</organism>
<keyword evidence="1" id="KW-1133">Transmembrane helix</keyword>
<gene>
    <name evidence="2" type="ORF">QX233_11165</name>
</gene>
<dbReference type="EMBL" id="JAUHGV010000011">
    <property type="protein sequence ID" value="MDN4013024.1"/>
    <property type="molecule type" value="Genomic_DNA"/>
</dbReference>
<evidence type="ECO:0000256" key="1">
    <source>
        <dbReference type="SAM" id="Phobius"/>
    </source>
</evidence>
<keyword evidence="1" id="KW-0472">Membrane</keyword>
<evidence type="ECO:0000313" key="2">
    <source>
        <dbReference type="EMBL" id="MDN4013024.1"/>
    </source>
</evidence>
<reference evidence="2" key="1">
    <citation type="submission" date="2023-06" db="EMBL/GenBank/DDBJ databases">
        <title>Two Chryseobacterium gambrini strains from China.</title>
        <authorList>
            <person name="Zeng J."/>
            <person name="Wu Y."/>
        </authorList>
    </citation>
    <scope>NUCLEOTIDE SEQUENCE</scope>
    <source>
        <strain evidence="2">SQ219</strain>
    </source>
</reference>
<feature type="transmembrane region" description="Helical" evidence="1">
    <location>
        <begin position="12"/>
        <end position="36"/>
    </location>
</feature>
<dbReference type="Proteomes" id="UP001225933">
    <property type="component" value="Unassembled WGS sequence"/>
</dbReference>
<accession>A0AAJ1VMS2</accession>
<protein>
    <submittedName>
        <fullName evidence="2">Uncharacterized protein</fullName>
    </submittedName>
</protein>
<keyword evidence="1" id="KW-0812">Transmembrane</keyword>
<feature type="transmembrane region" description="Helical" evidence="1">
    <location>
        <begin position="107"/>
        <end position="127"/>
    </location>
</feature>
<sequence>MERKIFSSKILYLLNLIFNSGFLVLTLLSLLALVFIDDDNKLVQESKFEQLALYSAYVIVYTIAIAVLFLKPKRAIFYLNLTYLVTLTINFYEFLKYYSKSNHNSTKQIYVIMILIFIIIFMSFIYFNNKYKFKMKFSEIEEIGTQ</sequence>
<feature type="transmembrane region" description="Helical" evidence="1">
    <location>
        <begin position="77"/>
        <end position="95"/>
    </location>
</feature>